<evidence type="ECO:0000313" key="2">
    <source>
        <dbReference type="EMBL" id="KAF2681255.1"/>
    </source>
</evidence>
<feature type="compositionally biased region" description="Basic and acidic residues" evidence="1">
    <location>
        <begin position="18"/>
        <end position="30"/>
    </location>
</feature>
<reference evidence="2" key="1">
    <citation type="journal article" date="2020" name="Stud. Mycol.">
        <title>101 Dothideomycetes genomes: a test case for predicting lifestyles and emergence of pathogens.</title>
        <authorList>
            <person name="Haridas S."/>
            <person name="Albert R."/>
            <person name="Binder M."/>
            <person name="Bloem J."/>
            <person name="Labutti K."/>
            <person name="Salamov A."/>
            <person name="Andreopoulos B."/>
            <person name="Baker S."/>
            <person name="Barry K."/>
            <person name="Bills G."/>
            <person name="Bluhm B."/>
            <person name="Cannon C."/>
            <person name="Castanera R."/>
            <person name="Culley D."/>
            <person name="Daum C."/>
            <person name="Ezra D."/>
            <person name="Gonzalez J."/>
            <person name="Henrissat B."/>
            <person name="Kuo A."/>
            <person name="Liang C."/>
            <person name="Lipzen A."/>
            <person name="Lutzoni F."/>
            <person name="Magnuson J."/>
            <person name="Mondo S."/>
            <person name="Nolan M."/>
            <person name="Ohm R."/>
            <person name="Pangilinan J."/>
            <person name="Park H.-J."/>
            <person name="Ramirez L."/>
            <person name="Alfaro M."/>
            <person name="Sun H."/>
            <person name="Tritt A."/>
            <person name="Yoshinaga Y."/>
            <person name="Zwiers L.-H."/>
            <person name="Turgeon B."/>
            <person name="Goodwin S."/>
            <person name="Spatafora J."/>
            <person name="Crous P."/>
            <person name="Grigoriev I."/>
        </authorList>
    </citation>
    <scope>NUCLEOTIDE SEQUENCE</scope>
    <source>
        <strain evidence="2">CBS 122367</strain>
    </source>
</reference>
<feature type="region of interest" description="Disordered" evidence="1">
    <location>
        <begin position="78"/>
        <end position="104"/>
    </location>
</feature>
<feature type="region of interest" description="Disordered" evidence="1">
    <location>
        <begin position="1"/>
        <end position="39"/>
    </location>
</feature>
<dbReference type="Proteomes" id="UP000799291">
    <property type="component" value="Unassembled WGS sequence"/>
</dbReference>
<dbReference type="EMBL" id="MU005592">
    <property type="protein sequence ID" value="KAF2681255.1"/>
    <property type="molecule type" value="Genomic_DNA"/>
</dbReference>
<accession>A0A6G1ISW9</accession>
<feature type="compositionally biased region" description="Polar residues" evidence="1">
    <location>
        <begin position="91"/>
        <end position="104"/>
    </location>
</feature>
<evidence type="ECO:0000313" key="3">
    <source>
        <dbReference type="Proteomes" id="UP000799291"/>
    </source>
</evidence>
<evidence type="ECO:0000256" key="1">
    <source>
        <dbReference type="SAM" id="MobiDB-lite"/>
    </source>
</evidence>
<gene>
    <name evidence="2" type="ORF">K458DRAFT_392045</name>
</gene>
<protein>
    <submittedName>
        <fullName evidence="2">Uncharacterized protein</fullName>
    </submittedName>
</protein>
<organism evidence="2 3">
    <name type="scientific">Lentithecium fluviatile CBS 122367</name>
    <dbReference type="NCBI Taxonomy" id="1168545"/>
    <lineage>
        <taxon>Eukaryota</taxon>
        <taxon>Fungi</taxon>
        <taxon>Dikarya</taxon>
        <taxon>Ascomycota</taxon>
        <taxon>Pezizomycotina</taxon>
        <taxon>Dothideomycetes</taxon>
        <taxon>Pleosporomycetidae</taxon>
        <taxon>Pleosporales</taxon>
        <taxon>Massarineae</taxon>
        <taxon>Lentitheciaceae</taxon>
        <taxon>Lentithecium</taxon>
    </lineage>
</organism>
<keyword evidence="3" id="KW-1185">Reference proteome</keyword>
<name>A0A6G1ISW9_9PLEO</name>
<proteinExistence type="predicted"/>
<sequence>MLFRPYPRDPPSQSLPPQDDHPRPDLEMRSKVHPPPRLQSLSYGLRKRSVPNVIVSKRRRIYSQNPDIPTAHRIKSPVVESMSDQSRRLSNKATTMGCSSAKDTQEATGNHLWPWEVPSLILGLAIQVPPQPSCNLASASMRRTWILGASDRFRARRTYVRGLVYAAIRRDKADADYGLVHRIL</sequence>
<dbReference type="AlphaFoldDB" id="A0A6G1ISW9"/>